<accession>A0ABS1Q7Q6</accession>
<proteinExistence type="predicted"/>
<evidence type="ECO:0000259" key="1">
    <source>
        <dbReference type="Pfam" id="PF21168"/>
    </source>
</evidence>
<keyword evidence="3" id="KW-1185">Reference proteome</keyword>
<gene>
    <name evidence="2" type="ORF">JK364_51905</name>
</gene>
<dbReference type="Gene3D" id="3.30.1330.40">
    <property type="entry name" value="RutC-like"/>
    <property type="match status" value="1"/>
</dbReference>
<dbReference type="EMBL" id="JAERRG010000061">
    <property type="protein sequence ID" value="MBL1120711.1"/>
    <property type="molecule type" value="Genomic_DNA"/>
</dbReference>
<sequence length="370" mass="40334">MIPLNRPAIIGARSRGLRGVARTYFAVLVRIPGPRRRSRRSATPHCSFEKVASPDLADDETVLGVIEHRTGHSGVALIDGRPHTAVHTTTDESESFAEVWRLDGPKESGSHGGIAWARTADYLFGVARVPEGDRYADGTAALYTGIFDLIGELGHPRLARTWNYVSGINTLNADGLEVYRDFCVGRAEALDARGVEPAGMPAATGIGTHGGGIACYFLAARAGERVNLENPAVLTAHRYPRQYGPRPPIFARATWLAPPGSDDGRLYVSATAGIRGHETVHHGDVARQCEVALENIAQVISAENLRRHGLRRGYTLADVDHLKVYVRHREDVRAVRRICAERFSREARVAVLHTDIARTDLLVEIEGVVA</sequence>
<feature type="domain" description="Chorismatase FkbO/Hyg5-like N-terminal" evidence="1">
    <location>
        <begin position="98"/>
        <end position="219"/>
    </location>
</feature>
<evidence type="ECO:0000313" key="3">
    <source>
        <dbReference type="Proteomes" id="UP000621510"/>
    </source>
</evidence>
<protein>
    <recommendedName>
        <fullName evidence="1">Chorismatase FkbO/Hyg5-like N-terminal domain-containing protein</fullName>
    </recommendedName>
</protein>
<comment type="caution">
    <text evidence="2">The sequence shown here is derived from an EMBL/GenBank/DDBJ whole genome shotgun (WGS) entry which is preliminary data.</text>
</comment>
<name>A0ABS1Q7Q6_9ACTN</name>
<dbReference type="InterPro" id="IPR049368">
    <property type="entry name" value="FkbO_Hyg5-like_N"/>
</dbReference>
<dbReference type="InterPro" id="IPR031038">
    <property type="entry name" value="Chori_FkbO_Hyg5"/>
</dbReference>
<organism evidence="2 3">
    <name type="scientific">Streptomyces endocoffeicus</name>
    <dbReference type="NCBI Taxonomy" id="2898945"/>
    <lineage>
        <taxon>Bacteria</taxon>
        <taxon>Bacillati</taxon>
        <taxon>Actinomycetota</taxon>
        <taxon>Actinomycetes</taxon>
        <taxon>Kitasatosporales</taxon>
        <taxon>Streptomycetaceae</taxon>
        <taxon>Streptomyces</taxon>
    </lineage>
</organism>
<dbReference type="Pfam" id="PF21168">
    <property type="entry name" value="FkbO_Hyg5-like_N"/>
    <property type="match status" value="1"/>
</dbReference>
<evidence type="ECO:0000313" key="2">
    <source>
        <dbReference type="EMBL" id="MBL1120711.1"/>
    </source>
</evidence>
<dbReference type="CDD" id="cd06153">
    <property type="entry name" value="YjgF_YER057c_UK114_like_5"/>
    <property type="match status" value="1"/>
</dbReference>
<dbReference type="InterPro" id="IPR035959">
    <property type="entry name" value="RutC-like_sf"/>
</dbReference>
<dbReference type="Proteomes" id="UP000621510">
    <property type="component" value="Unassembled WGS sequence"/>
</dbReference>
<dbReference type="SUPFAM" id="SSF55298">
    <property type="entry name" value="YjgF-like"/>
    <property type="match status" value="1"/>
</dbReference>
<dbReference type="NCBIfam" id="TIGR04444">
    <property type="entry name" value="chori_FkbO_Hyg5"/>
    <property type="match status" value="1"/>
</dbReference>
<reference evidence="2 3" key="1">
    <citation type="submission" date="2021-01" db="EMBL/GenBank/DDBJ databases">
        <title>WGS of actinomycetes isolated from Thailand.</title>
        <authorList>
            <person name="Thawai C."/>
        </authorList>
    </citation>
    <scope>NUCLEOTIDE SEQUENCE [LARGE SCALE GENOMIC DNA]</scope>
    <source>
        <strain evidence="2 3">CA3R110</strain>
    </source>
</reference>